<evidence type="ECO:0000313" key="1">
    <source>
        <dbReference type="EMBL" id="KAK3922787.1"/>
    </source>
</evidence>
<reference evidence="1" key="2">
    <citation type="journal article" date="2023" name="BMC Genomics">
        <title>Pest status, molecular evolution, and epigenetic factors derived from the genome assembly of Frankliniella fusca, a thysanopteran phytovirus vector.</title>
        <authorList>
            <person name="Catto M.A."/>
            <person name="Labadie P.E."/>
            <person name="Jacobson A.L."/>
            <person name="Kennedy G.G."/>
            <person name="Srinivasan R."/>
            <person name="Hunt B.G."/>
        </authorList>
    </citation>
    <scope>NUCLEOTIDE SEQUENCE</scope>
    <source>
        <strain evidence="1">PL_HMW_Pooled</strain>
    </source>
</reference>
<gene>
    <name evidence="1" type="ORF">KUF71_000189</name>
</gene>
<dbReference type="Proteomes" id="UP001219518">
    <property type="component" value="Unassembled WGS sequence"/>
</dbReference>
<comment type="caution">
    <text evidence="1">The sequence shown here is derived from an EMBL/GenBank/DDBJ whole genome shotgun (WGS) entry which is preliminary data.</text>
</comment>
<protein>
    <submittedName>
        <fullName evidence="1">(Z)-3-hexen-1-ol acetyltransferase</fullName>
    </submittedName>
</protein>
<keyword evidence="2" id="KW-1185">Reference proteome</keyword>
<dbReference type="AlphaFoldDB" id="A0AAE1HK06"/>
<evidence type="ECO:0000313" key="2">
    <source>
        <dbReference type="Proteomes" id="UP001219518"/>
    </source>
</evidence>
<sequence>MLAKFQSIGVTPEDAKRIEFVTDWGGGGGANIVNALIEFKWNYCLGHALNLCEKGTFTVNYYDLVGRALENNPEAKSLVTTCDQYVRAVTAAIARKKKGIGKGLHVSNWSTHSHLEEHLEQRQYEGLMEVRDVVNDDVRALVILLGPFDNGGTRETSPHVTPAVWPALLDHLEPANDDSLSIVCMKDTIRSELVRMEAVALIEKCKDFVFFFLFKSSPGLKGKLTKLGCTTLKQEVPTRWNSHLTLLRSIQGKMDMINHVLREHSAATGKPHLTRTEGISNELIDALVAFLSPFEQTLSTP</sequence>
<organism evidence="1 2">
    <name type="scientific">Frankliniella fusca</name>
    <dbReference type="NCBI Taxonomy" id="407009"/>
    <lineage>
        <taxon>Eukaryota</taxon>
        <taxon>Metazoa</taxon>
        <taxon>Ecdysozoa</taxon>
        <taxon>Arthropoda</taxon>
        <taxon>Hexapoda</taxon>
        <taxon>Insecta</taxon>
        <taxon>Pterygota</taxon>
        <taxon>Neoptera</taxon>
        <taxon>Paraneoptera</taxon>
        <taxon>Thysanoptera</taxon>
        <taxon>Terebrantia</taxon>
        <taxon>Thripoidea</taxon>
        <taxon>Thripidae</taxon>
        <taxon>Frankliniella</taxon>
    </lineage>
</organism>
<name>A0AAE1HK06_9NEOP</name>
<proteinExistence type="predicted"/>
<accession>A0AAE1HK06</accession>
<dbReference type="EMBL" id="JAHWGI010001108">
    <property type="protein sequence ID" value="KAK3922787.1"/>
    <property type="molecule type" value="Genomic_DNA"/>
</dbReference>
<dbReference type="InterPro" id="IPR012337">
    <property type="entry name" value="RNaseH-like_sf"/>
</dbReference>
<dbReference type="SUPFAM" id="SSF53098">
    <property type="entry name" value="Ribonuclease H-like"/>
    <property type="match status" value="1"/>
</dbReference>
<reference evidence="1" key="1">
    <citation type="submission" date="2021-07" db="EMBL/GenBank/DDBJ databases">
        <authorList>
            <person name="Catto M.A."/>
            <person name="Jacobson A."/>
            <person name="Kennedy G."/>
            <person name="Labadie P."/>
            <person name="Hunt B.G."/>
            <person name="Srinivasan R."/>
        </authorList>
    </citation>
    <scope>NUCLEOTIDE SEQUENCE</scope>
    <source>
        <strain evidence="1">PL_HMW_Pooled</strain>
        <tissue evidence="1">Head</tissue>
    </source>
</reference>